<accession>A0A0B8T3T3</accession>
<comment type="caution">
    <text evidence="1">The sequence shown here is derived from an EMBL/GenBank/DDBJ whole genome shotgun (WGS) entry which is preliminary data.</text>
</comment>
<evidence type="ECO:0008006" key="3">
    <source>
        <dbReference type="Google" id="ProtNLM"/>
    </source>
</evidence>
<protein>
    <recommendedName>
        <fullName evidence="3">Lipoprotein</fullName>
    </recommendedName>
</protein>
<organism evidence="1 2">
    <name type="scientific">Sphingobacterium deserti</name>
    <dbReference type="NCBI Taxonomy" id="1229276"/>
    <lineage>
        <taxon>Bacteria</taxon>
        <taxon>Pseudomonadati</taxon>
        <taxon>Bacteroidota</taxon>
        <taxon>Sphingobacteriia</taxon>
        <taxon>Sphingobacteriales</taxon>
        <taxon>Sphingobacteriaceae</taxon>
        <taxon>Sphingobacterium</taxon>
    </lineage>
</organism>
<evidence type="ECO:0000313" key="1">
    <source>
        <dbReference type="EMBL" id="KGE13818.1"/>
    </source>
</evidence>
<dbReference type="RefSeq" id="WP_037499622.1">
    <property type="nucleotide sequence ID" value="NZ_JJMU01000037.1"/>
</dbReference>
<dbReference type="PATRIC" id="fig|1229276.3.peg.2512"/>
<keyword evidence="2" id="KW-1185">Reference proteome</keyword>
<dbReference type="Proteomes" id="UP000031802">
    <property type="component" value="Unassembled WGS sequence"/>
</dbReference>
<proteinExistence type="predicted"/>
<dbReference type="OrthoDB" id="705937at2"/>
<sequence>MKPFPFLIVVIFIIGCKKENNLIDKLPEETLVTGFAYVNPQGKQLDDSVIILPKAGYIIDSDSPYEVYNGATFVNNSYWERAAGSELSPDSNLFVKWTVEDLTREKFVKSDTTKELQLELFEIGKFKLTQYLYATSENRKESVQALDSLSKIVEVVNVRKVDSITIDSLGFASPYSNAGLDRNAPFDVFVSIYKNADDLATAQAPIFQSAVLEDIKFGATNLKLEIPESSSIPSFVALPDSDVDILLQLNVRQAGKVYTLLNNERGNSIVRSLQTGYLATDNASSREELRLWFQSTSMKINTSFMFMN</sequence>
<dbReference type="PROSITE" id="PS51257">
    <property type="entry name" value="PROKAR_LIPOPROTEIN"/>
    <property type="match status" value="1"/>
</dbReference>
<evidence type="ECO:0000313" key="2">
    <source>
        <dbReference type="Proteomes" id="UP000031802"/>
    </source>
</evidence>
<gene>
    <name evidence="1" type="ORF">DI53_2444</name>
</gene>
<dbReference type="EMBL" id="JJMU01000037">
    <property type="protein sequence ID" value="KGE13818.1"/>
    <property type="molecule type" value="Genomic_DNA"/>
</dbReference>
<dbReference type="STRING" id="1229276.DI53_2444"/>
<reference evidence="1 2" key="2">
    <citation type="journal article" date="2015" name="PLoS ONE">
        <title>Whole-Genome Optical Mapping and Finished Genome Sequence of Sphingobacterium deserti sp. nov., a New Species Isolated from the Western Desert of China.</title>
        <authorList>
            <person name="Teng C."/>
            <person name="Zhou Z."/>
            <person name="Molnar I."/>
            <person name="Li X."/>
            <person name="Tang R."/>
            <person name="Chen M."/>
            <person name="Wang L."/>
            <person name="Su S."/>
            <person name="Zhang W."/>
            <person name="Lin M."/>
        </authorList>
    </citation>
    <scope>NUCLEOTIDE SEQUENCE [LARGE SCALE GENOMIC DNA]</scope>
    <source>
        <strain evidence="2">ACCC05744</strain>
    </source>
</reference>
<dbReference type="AlphaFoldDB" id="A0A0B8T3T3"/>
<name>A0A0B8T3T3_9SPHI</name>
<reference evidence="2" key="1">
    <citation type="submission" date="2014-04" db="EMBL/GenBank/DDBJ databases">
        <title>Whole-Genome optical mapping and complete genome sequence of Sphingobacterium deserti sp. nov., a new spaces isolated from desert in the west of China.</title>
        <authorList>
            <person name="Teng C."/>
            <person name="Zhou Z."/>
            <person name="Li X."/>
            <person name="Chen M."/>
            <person name="Lin M."/>
            <person name="Wang L."/>
            <person name="Su S."/>
            <person name="Zhang C."/>
            <person name="Zhang W."/>
        </authorList>
    </citation>
    <scope>NUCLEOTIDE SEQUENCE [LARGE SCALE GENOMIC DNA]</scope>
    <source>
        <strain evidence="2">ACCC05744</strain>
    </source>
</reference>